<dbReference type="PANTHER" id="PTHR47466:SF1">
    <property type="entry name" value="METALLOPROTEASE MEP1 (AFU_ORTHOLOGUE AFUA_1G07730)-RELATED"/>
    <property type="match status" value="1"/>
</dbReference>
<feature type="chain" id="PRO_5046717816" evidence="9">
    <location>
        <begin position="20"/>
        <end position="342"/>
    </location>
</feature>
<name>A0ABX0QAI0_9BACT</name>
<evidence type="ECO:0000256" key="9">
    <source>
        <dbReference type="SAM" id="SignalP"/>
    </source>
</evidence>
<organism evidence="11 12">
    <name type="scientific">Fibrivirga algicola</name>
    <dbReference type="NCBI Taxonomy" id="2950420"/>
    <lineage>
        <taxon>Bacteria</taxon>
        <taxon>Pseudomonadati</taxon>
        <taxon>Bacteroidota</taxon>
        <taxon>Cytophagia</taxon>
        <taxon>Cytophagales</taxon>
        <taxon>Spirosomataceae</taxon>
        <taxon>Fibrivirga</taxon>
    </lineage>
</organism>
<proteinExistence type="inferred from homology"/>
<dbReference type="PANTHER" id="PTHR47466">
    <property type="match status" value="1"/>
</dbReference>
<comment type="caution">
    <text evidence="11">The sequence shown here is derived from an EMBL/GenBank/DDBJ whole genome shotgun (WGS) entry which is preliminary data.</text>
</comment>
<evidence type="ECO:0000256" key="6">
    <source>
        <dbReference type="ARBA" id="ARBA00022833"/>
    </source>
</evidence>
<sequence length="342" mass="36465">MRKVTLPIICLALIGAVSSCFDPASQSTLPAGGDQNARQGESPRACASMDVLAENLKENPGLAQKMEEIEKHTARFAQLKGARKSGDVTANAAVTVINIPVVVNVLYNTTRENISDAQVASQIAVLNADFRKTNSDISNVPTAFSGLASDMEIQFTLQNTVRKQTSKTSWGTRDAMKSSKKGGIDPTTPTKVLNIWVCNIGGGILGYAQFPGGSSATDGVVIGPQYFGSSDIVKTGGYFSAPYDKGRTATHEVGHWLNLRHIWGDATCGNDQVADTPTQQTANYGCPSFPHVTCGNGTNGDMFMNYMDYTDDKCMYMFSNGQKTRSQAIFAAGGARASFVGL</sequence>
<protein>
    <submittedName>
        <fullName evidence="11">Zinc metalloprotease</fullName>
    </submittedName>
</protein>
<evidence type="ECO:0000256" key="4">
    <source>
        <dbReference type="ARBA" id="ARBA00022729"/>
    </source>
</evidence>
<keyword evidence="2" id="KW-0645">Protease</keyword>
<dbReference type="Gene3D" id="3.40.390.10">
    <property type="entry name" value="Collagenase (Catalytic Domain)"/>
    <property type="match status" value="1"/>
</dbReference>
<evidence type="ECO:0000313" key="12">
    <source>
        <dbReference type="Proteomes" id="UP000606008"/>
    </source>
</evidence>
<feature type="domain" description="Peptidase M43 pregnancy-associated plasma-A" evidence="10">
    <location>
        <begin position="235"/>
        <end position="328"/>
    </location>
</feature>
<evidence type="ECO:0000256" key="3">
    <source>
        <dbReference type="ARBA" id="ARBA00022723"/>
    </source>
</evidence>
<keyword evidence="3" id="KW-0479">Metal-binding</keyword>
<dbReference type="CDD" id="cd04275">
    <property type="entry name" value="ZnMc_pappalysin_like"/>
    <property type="match status" value="1"/>
</dbReference>
<evidence type="ECO:0000256" key="2">
    <source>
        <dbReference type="ARBA" id="ARBA00022670"/>
    </source>
</evidence>
<keyword evidence="6" id="KW-0862">Zinc</keyword>
<keyword evidence="8" id="KW-1015">Disulfide bond</keyword>
<keyword evidence="5" id="KW-0378">Hydrolase</keyword>
<dbReference type="Pfam" id="PF05572">
    <property type="entry name" value="Peptidase_M43"/>
    <property type="match status" value="1"/>
</dbReference>
<evidence type="ECO:0000259" key="10">
    <source>
        <dbReference type="Pfam" id="PF05572"/>
    </source>
</evidence>
<evidence type="ECO:0000256" key="7">
    <source>
        <dbReference type="ARBA" id="ARBA00023049"/>
    </source>
</evidence>
<evidence type="ECO:0000313" key="11">
    <source>
        <dbReference type="EMBL" id="NID08971.1"/>
    </source>
</evidence>
<feature type="signal peptide" evidence="9">
    <location>
        <begin position="1"/>
        <end position="19"/>
    </location>
</feature>
<keyword evidence="7 11" id="KW-0482">Metalloprotease</keyword>
<evidence type="ECO:0000256" key="1">
    <source>
        <dbReference type="ARBA" id="ARBA00008721"/>
    </source>
</evidence>
<keyword evidence="12" id="KW-1185">Reference proteome</keyword>
<accession>A0ABX0QAI0</accession>
<dbReference type="GO" id="GO:0008237">
    <property type="term" value="F:metallopeptidase activity"/>
    <property type="evidence" value="ECO:0007669"/>
    <property type="project" value="UniProtKB-KW"/>
</dbReference>
<evidence type="ECO:0000256" key="5">
    <source>
        <dbReference type="ARBA" id="ARBA00022801"/>
    </source>
</evidence>
<evidence type="ECO:0000256" key="8">
    <source>
        <dbReference type="ARBA" id="ARBA00023157"/>
    </source>
</evidence>
<comment type="similarity">
    <text evidence="1">Belongs to the peptidase M43B family.</text>
</comment>
<keyword evidence="4 9" id="KW-0732">Signal</keyword>
<dbReference type="Proteomes" id="UP000606008">
    <property type="component" value="Unassembled WGS sequence"/>
</dbReference>
<dbReference type="InterPro" id="IPR024079">
    <property type="entry name" value="MetalloPept_cat_dom_sf"/>
</dbReference>
<gene>
    <name evidence="11" type="ORF">F7231_02195</name>
</gene>
<reference evidence="11" key="1">
    <citation type="submission" date="2024-05" db="EMBL/GenBank/DDBJ databases">
        <authorList>
            <person name="Jung D.-H."/>
        </authorList>
    </citation>
    <scope>NUCLEOTIDE SEQUENCE</scope>
    <source>
        <strain evidence="11">JA-25</strain>
    </source>
</reference>
<dbReference type="InterPro" id="IPR008754">
    <property type="entry name" value="Peptidase_M43"/>
</dbReference>
<dbReference type="EMBL" id="WAEL01000001">
    <property type="protein sequence ID" value="NID08971.1"/>
    <property type="molecule type" value="Genomic_DNA"/>
</dbReference>
<dbReference type="PROSITE" id="PS51257">
    <property type="entry name" value="PROKAR_LIPOPROTEIN"/>
    <property type="match status" value="1"/>
</dbReference>
<dbReference type="RefSeq" id="WP_166690746.1">
    <property type="nucleotide sequence ID" value="NZ_WAEL01000001.1"/>
</dbReference>
<dbReference type="SUPFAM" id="SSF55486">
    <property type="entry name" value="Metalloproteases ('zincins'), catalytic domain"/>
    <property type="match status" value="1"/>
</dbReference>